<feature type="compositionally biased region" description="Polar residues" evidence="2">
    <location>
        <begin position="1"/>
        <end position="13"/>
    </location>
</feature>
<dbReference type="GO" id="GO:0000149">
    <property type="term" value="F:SNARE binding"/>
    <property type="evidence" value="ECO:0007669"/>
    <property type="project" value="TreeGrafter"/>
</dbReference>
<accession>A0A3B3WEA1</accession>
<dbReference type="PANTHER" id="PTHR21292:SF4">
    <property type="entry name" value="TUMOR NECROSIS FACTOR ALPHA-INDUCED PROTEIN 2"/>
    <property type="match status" value="1"/>
</dbReference>
<evidence type="ECO:0000256" key="2">
    <source>
        <dbReference type="SAM" id="MobiDB-lite"/>
    </source>
</evidence>
<feature type="region of interest" description="Disordered" evidence="2">
    <location>
        <begin position="1"/>
        <end position="33"/>
    </location>
</feature>
<protein>
    <recommendedName>
        <fullName evidence="5">Tumor necrosis factor alpha-induced protein 2-like</fullName>
    </recommendedName>
</protein>
<dbReference type="InterPro" id="IPR042532">
    <property type="entry name" value="EXOC3/Sec6_C"/>
</dbReference>
<keyword evidence="4" id="KW-1185">Reference proteome</keyword>
<comment type="similarity">
    <text evidence="1">Belongs to the SEC6 family.</text>
</comment>
<evidence type="ECO:0000256" key="1">
    <source>
        <dbReference type="ARBA" id="ARBA00009447"/>
    </source>
</evidence>
<dbReference type="Gene3D" id="1.10.357.70">
    <property type="entry name" value="Exocyst complex component Sec6, C-terminal domain"/>
    <property type="match status" value="1"/>
</dbReference>
<dbReference type="Ensembl" id="ENSPMET00000015151.1">
    <property type="protein sequence ID" value="ENSPMEP00000000874.1"/>
    <property type="gene ID" value="ENSPMEG00000001728.1"/>
</dbReference>
<dbReference type="AlphaFoldDB" id="A0A3B3WEA1"/>
<dbReference type="Pfam" id="PF06046">
    <property type="entry name" value="Sec6"/>
    <property type="match status" value="2"/>
</dbReference>
<name>A0A3B3WEA1_9TELE</name>
<proteinExistence type="inferred from homology"/>
<dbReference type="Proteomes" id="UP000261480">
    <property type="component" value="Unplaced"/>
</dbReference>
<dbReference type="InterPro" id="IPR010326">
    <property type="entry name" value="EXOC3/Sec6"/>
</dbReference>
<dbReference type="GO" id="GO:0000145">
    <property type="term" value="C:exocyst"/>
    <property type="evidence" value="ECO:0007669"/>
    <property type="project" value="InterPro"/>
</dbReference>
<sequence>MRNRTTVAGNGTNPDGGHEEEEEEQQEEERLDDLSRKLILREEELFTQDGRSEEEEDRLLKDFESLSVQVWMAVHSSFVATATPAGRPDVLRSAVDTILQQETQDQRWTERPADSAPVWRPLRWLRTHNLLLQVCRLGKRVKEDLLTVAEAVRHCYPSRMDILNIYGGLYHQAFAARLAQLCSSELDLDDCSYLLFWVNHYYPESVSMATVHAVAFKRGFICFSSPLAIDVIQVSAGTGSTAGSLTEFSCAIKDQNKALRLTIHLENFLSSQLWTPPWVDGSLPVVDQLLSFLTDPPVSQPLVCDLHQDLVAQYMKKTMKTRVKSRQQQVAGSERMVEDAKKMDGFFREQGCGSAPYLSETLCSVAEILRLQDPASIQLEVVDLARRFPDFSGAHVSALLSLKFGLSAADVRSIRASVEENRPLDASANQSPPFFSRVKVKWINNKINQIKS</sequence>
<reference evidence="3" key="1">
    <citation type="submission" date="2025-08" db="UniProtKB">
        <authorList>
            <consortium name="Ensembl"/>
        </authorList>
    </citation>
    <scope>IDENTIFICATION</scope>
</reference>
<organism evidence="3 4">
    <name type="scientific">Poecilia mexicana</name>
    <dbReference type="NCBI Taxonomy" id="48701"/>
    <lineage>
        <taxon>Eukaryota</taxon>
        <taxon>Metazoa</taxon>
        <taxon>Chordata</taxon>
        <taxon>Craniata</taxon>
        <taxon>Vertebrata</taxon>
        <taxon>Euteleostomi</taxon>
        <taxon>Actinopterygii</taxon>
        <taxon>Neopterygii</taxon>
        <taxon>Teleostei</taxon>
        <taxon>Neoteleostei</taxon>
        <taxon>Acanthomorphata</taxon>
        <taxon>Ovalentaria</taxon>
        <taxon>Atherinomorphae</taxon>
        <taxon>Cyprinodontiformes</taxon>
        <taxon>Poeciliidae</taxon>
        <taxon>Poeciliinae</taxon>
        <taxon>Poecilia</taxon>
    </lineage>
</organism>
<feature type="compositionally biased region" description="Acidic residues" evidence="2">
    <location>
        <begin position="18"/>
        <end position="31"/>
    </location>
</feature>
<evidence type="ECO:0000313" key="4">
    <source>
        <dbReference type="Proteomes" id="UP000261480"/>
    </source>
</evidence>
<dbReference type="PANTHER" id="PTHR21292">
    <property type="entry name" value="EXOCYST COMPLEX COMPONENT SEC6-RELATED"/>
    <property type="match status" value="1"/>
</dbReference>
<dbReference type="STRING" id="48701.ENSPMEP00000000874"/>
<evidence type="ECO:0008006" key="5">
    <source>
        <dbReference type="Google" id="ProtNLM"/>
    </source>
</evidence>
<dbReference type="GO" id="GO:0006887">
    <property type="term" value="P:exocytosis"/>
    <property type="evidence" value="ECO:0007669"/>
    <property type="project" value="InterPro"/>
</dbReference>
<evidence type="ECO:0000313" key="3">
    <source>
        <dbReference type="Ensembl" id="ENSPMEP00000000874.1"/>
    </source>
</evidence>
<reference evidence="3" key="2">
    <citation type="submission" date="2025-09" db="UniProtKB">
        <authorList>
            <consortium name="Ensembl"/>
        </authorList>
    </citation>
    <scope>IDENTIFICATION</scope>
</reference>
<dbReference type="GO" id="GO:0051601">
    <property type="term" value="P:exocyst localization"/>
    <property type="evidence" value="ECO:0007669"/>
    <property type="project" value="TreeGrafter"/>
</dbReference>